<dbReference type="Proteomes" id="UP000623467">
    <property type="component" value="Unassembled WGS sequence"/>
</dbReference>
<dbReference type="InterPro" id="IPR040521">
    <property type="entry name" value="KDZ"/>
</dbReference>
<evidence type="ECO:0000256" key="2">
    <source>
        <dbReference type="SAM" id="MobiDB-lite"/>
    </source>
</evidence>
<feature type="compositionally biased region" description="Acidic residues" evidence="2">
    <location>
        <begin position="563"/>
        <end position="577"/>
    </location>
</feature>
<evidence type="ECO:0000313" key="4">
    <source>
        <dbReference type="Proteomes" id="UP000623467"/>
    </source>
</evidence>
<dbReference type="AlphaFoldDB" id="A0A8H7DJD3"/>
<comment type="caution">
    <text evidence="3">The sequence shown here is derived from an EMBL/GenBank/DDBJ whole genome shotgun (WGS) entry which is preliminary data.</text>
</comment>
<organism evidence="3 4">
    <name type="scientific">Mycena sanguinolenta</name>
    <dbReference type="NCBI Taxonomy" id="230812"/>
    <lineage>
        <taxon>Eukaryota</taxon>
        <taxon>Fungi</taxon>
        <taxon>Dikarya</taxon>
        <taxon>Basidiomycota</taxon>
        <taxon>Agaricomycotina</taxon>
        <taxon>Agaricomycetes</taxon>
        <taxon>Agaricomycetidae</taxon>
        <taxon>Agaricales</taxon>
        <taxon>Marasmiineae</taxon>
        <taxon>Mycenaceae</taxon>
        <taxon>Mycena</taxon>
    </lineage>
</organism>
<dbReference type="OrthoDB" id="3257768at2759"/>
<protein>
    <submittedName>
        <fullName evidence="3">Uncharacterized protein</fullName>
    </submittedName>
</protein>
<feature type="region of interest" description="Disordered" evidence="2">
    <location>
        <begin position="538"/>
        <end position="596"/>
    </location>
</feature>
<keyword evidence="1" id="KW-0175">Coiled coil</keyword>
<gene>
    <name evidence="3" type="ORF">MSAN_00329900</name>
</gene>
<reference evidence="3" key="1">
    <citation type="submission" date="2020-05" db="EMBL/GenBank/DDBJ databases">
        <title>Mycena genomes resolve the evolution of fungal bioluminescence.</title>
        <authorList>
            <person name="Tsai I.J."/>
        </authorList>
    </citation>
    <scope>NUCLEOTIDE SEQUENCE</scope>
    <source>
        <strain evidence="3">160909Yilan</strain>
    </source>
</reference>
<evidence type="ECO:0000256" key="1">
    <source>
        <dbReference type="SAM" id="Coils"/>
    </source>
</evidence>
<feature type="coiled-coil region" evidence="1">
    <location>
        <begin position="155"/>
        <end position="182"/>
    </location>
</feature>
<feature type="region of interest" description="Disordered" evidence="2">
    <location>
        <begin position="131"/>
        <end position="150"/>
    </location>
</feature>
<evidence type="ECO:0000313" key="3">
    <source>
        <dbReference type="EMBL" id="KAF7374458.1"/>
    </source>
</evidence>
<keyword evidence="4" id="KW-1185">Reference proteome</keyword>
<name>A0A8H7DJD3_9AGAR</name>
<sequence>MCQWSKNLKERLLLLPPALRFYLAQYFVKYVIPKLHILGHLRFCRENYSLLFTQGSGQADMEGIERIWSSSGLMGASTREMGPGSRQDTLDDFWHYWNWGKVVGMGETLRNRFLKARKELARQIEAVDDFEARDEHEGADPVENPYQLPQSCPTLRDIELELAREEQEKERASAIRRDASEETMTGYLMLGLEIEAQQRQLVADILAKRSPTSKELTEFLTRRTRISREVKKLRLLQRRYSPGALQSLATCEDLGDYPEAERTPLFLPSSLSTMQRLPPLAAEGLAAAEARLRDAQCGESLDQIRHGLIVKKRLHTYKTRNARHQHQNTRSRGLLDTHQRKIDVAAATYRHARRARIALQEVAGVCSWCSLEVADVRMLEDDEEAKRRRQRAMKSKRKEAAQENEYGEVRGVPGLGENRRLISWIWLSAGSHVGVVGEEMYEGVRVEWCKAYARVKRWREEVLLLQEEMARCLRTLDWQAKAWEQRASAEHYRGKLVYTGAHLEGAKAFAARQAAVRRTLVLRFRRLWWSLTDSIKRGEEPASSESSGAEEEDDSGKLGAENDASESEEDQDAEGELEPTSAVGGEGMATRRAEMDELLAIQSTSLGQYDEI</sequence>
<dbReference type="EMBL" id="JACAZH010000002">
    <property type="protein sequence ID" value="KAF7374458.1"/>
    <property type="molecule type" value="Genomic_DNA"/>
</dbReference>
<proteinExistence type="predicted"/>
<dbReference type="Pfam" id="PF18758">
    <property type="entry name" value="KDZ"/>
    <property type="match status" value="1"/>
</dbReference>
<accession>A0A8H7DJD3</accession>